<evidence type="ECO:0000256" key="2">
    <source>
        <dbReference type="ARBA" id="ARBA00022737"/>
    </source>
</evidence>
<evidence type="ECO:0000313" key="3">
    <source>
        <dbReference type="EMBL" id="QHU06058.1"/>
    </source>
</evidence>
<dbReference type="InterPro" id="IPR032675">
    <property type="entry name" value="LRR_dom_sf"/>
</dbReference>
<dbReference type="SMART" id="SM00365">
    <property type="entry name" value="LRR_SD22"/>
    <property type="match status" value="2"/>
</dbReference>
<dbReference type="PROSITE" id="PS51450">
    <property type="entry name" value="LRR"/>
    <property type="match status" value="2"/>
</dbReference>
<protein>
    <submittedName>
        <fullName evidence="3">Uncharacterized protein</fullName>
    </submittedName>
</protein>
<evidence type="ECO:0000256" key="1">
    <source>
        <dbReference type="ARBA" id="ARBA00022614"/>
    </source>
</evidence>
<organism evidence="3">
    <name type="scientific">viral metagenome</name>
    <dbReference type="NCBI Taxonomy" id="1070528"/>
    <lineage>
        <taxon>unclassified sequences</taxon>
        <taxon>metagenomes</taxon>
        <taxon>organismal metagenomes</taxon>
    </lineage>
</organism>
<keyword evidence="2" id="KW-0677">Repeat</keyword>
<dbReference type="InterPro" id="IPR052574">
    <property type="entry name" value="CDIRP"/>
</dbReference>
<dbReference type="PANTHER" id="PTHR47566:SF1">
    <property type="entry name" value="PROTEIN NUD1"/>
    <property type="match status" value="1"/>
</dbReference>
<name>A0A6C0JQC8_9ZZZZ</name>
<dbReference type="SUPFAM" id="SSF52058">
    <property type="entry name" value="L domain-like"/>
    <property type="match status" value="1"/>
</dbReference>
<dbReference type="GO" id="GO:0035591">
    <property type="term" value="F:signaling adaptor activity"/>
    <property type="evidence" value="ECO:0007669"/>
    <property type="project" value="TreeGrafter"/>
</dbReference>
<dbReference type="AlphaFoldDB" id="A0A6C0JQC8"/>
<dbReference type="EMBL" id="MN740430">
    <property type="protein sequence ID" value="QHU06058.1"/>
    <property type="molecule type" value="Genomic_DNA"/>
</dbReference>
<sequence>MDEQREEIIKENNTAQNQLLSILENLTKSSKELKIDEALFGDIDFSILKERGYGNIKSIILADGQITNIEGLPEGLLHFECPNNLLITLDDIPSSLKTLKIPFNYLTSIDLKNLDSLEKLHISHNKIREFENLPKTLIELECDNNKIERIDLVGLSELKVLNVSNNSITLIENLPTGIVDFKMDNTPAIEFRNSELPEMNLDKGTEDDLKNHVNYLEALNEFFKLKNDYENKRSKMMHSAFKREPSKRLGKLAALSVKPPCINCKRPVGTIFSNRDDGKYTAICGDKSSPCNLNIKIFSGNLIYLPYILNIFKDEIADIKDIIIRQKLDTLFSYVSEEKSVSLFKKELDAYHKNSILYNELLTKYNDLYHNKDNAELTQKKNDQIFILIEKIRNLLTEYEKTENPGILKLALNTQINELYPEIRNMRLLKNEINEMNENDKGEFSVFNYPVQLSKIDHNLGEKPSVIKFSV</sequence>
<dbReference type="Gene3D" id="3.80.10.10">
    <property type="entry name" value="Ribonuclease Inhibitor"/>
    <property type="match status" value="1"/>
</dbReference>
<keyword evidence="1" id="KW-0433">Leucine-rich repeat</keyword>
<dbReference type="InterPro" id="IPR001611">
    <property type="entry name" value="Leu-rich_rpt"/>
</dbReference>
<accession>A0A6C0JQC8</accession>
<proteinExistence type="predicted"/>
<dbReference type="PANTHER" id="PTHR47566">
    <property type="match status" value="1"/>
</dbReference>
<reference evidence="3" key="1">
    <citation type="journal article" date="2020" name="Nature">
        <title>Giant virus diversity and host interactions through global metagenomics.</title>
        <authorList>
            <person name="Schulz F."/>
            <person name="Roux S."/>
            <person name="Paez-Espino D."/>
            <person name="Jungbluth S."/>
            <person name="Walsh D.A."/>
            <person name="Denef V.J."/>
            <person name="McMahon K.D."/>
            <person name="Konstantinidis K.T."/>
            <person name="Eloe-Fadrosh E.A."/>
            <person name="Kyrpides N.C."/>
            <person name="Woyke T."/>
        </authorList>
    </citation>
    <scope>NUCLEOTIDE SEQUENCE</scope>
    <source>
        <strain evidence="3">GVMAG-M-3300027747-57</strain>
    </source>
</reference>